<evidence type="ECO:0000256" key="4">
    <source>
        <dbReference type="ARBA" id="ARBA00022692"/>
    </source>
</evidence>
<evidence type="ECO:0000259" key="8">
    <source>
        <dbReference type="Pfam" id="PF00482"/>
    </source>
</evidence>
<keyword evidence="6 7" id="KW-0472">Membrane</keyword>
<comment type="similarity">
    <text evidence="2">Belongs to the GSP F family.</text>
</comment>
<feature type="domain" description="Type II secretion system protein GspF" evidence="8">
    <location>
        <begin position="24"/>
        <end position="139"/>
    </location>
</feature>
<evidence type="ECO:0000256" key="6">
    <source>
        <dbReference type="ARBA" id="ARBA00023136"/>
    </source>
</evidence>
<gene>
    <name evidence="9" type="ORF">LA20249_00540</name>
</gene>
<dbReference type="AlphaFoldDB" id="A0A2K9HE06"/>
<keyword evidence="3" id="KW-1003">Cell membrane</keyword>
<feature type="transmembrane region" description="Helical" evidence="7">
    <location>
        <begin position="304"/>
        <end position="326"/>
    </location>
</feature>
<dbReference type="Gene3D" id="1.20.81.30">
    <property type="entry name" value="Type II secretion system (T2SS), domain F"/>
    <property type="match status" value="2"/>
</dbReference>
<dbReference type="Proteomes" id="UP000234653">
    <property type="component" value="Chromosome"/>
</dbReference>
<comment type="subcellular location">
    <subcellularLocation>
        <location evidence="1">Cell membrane</location>
        <topology evidence="1">Multi-pass membrane protein</topology>
    </subcellularLocation>
</comment>
<feature type="transmembrane region" description="Helical" evidence="7">
    <location>
        <begin position="115"/>
        <end position="137"/>
    </location>
</feature>
<evidence type="ECO:0000256" key="5">
    <source>
        <dbReference type="ARBA" id="ARBA00022989"/>
    </source>
</evidence>
<dbReference type="InterPro" id="IPR018076">
    <property type="entry name" value="T2SS_GspF_dom"/>
</dbReference>
<evidence type="ECO:0000313" key="9">
    <source>
        <dbReference type="EMBL" id="AUI70779.1"/>
    </source>
</evidence>
<dbReference type="InterPro" id="IPR003004">
    <property type="entry name" value="GspF/PilC"/>
</dbReference>
<reference evidence="9 10" key="1">
    <citation type="submission" date="2016-12" db="EMBL/GenBank/DDBJ databases">
        <title>The whole genome sequencing and assembly of Lactobacillus alimentarius DSM 20249T strain.</title>
        <authorList>
            <person name="Lee Y.-J."/>
            <person name="Yi H."/>
            <person name="Bahn Y.-S."/>
            <person name="Kim J.F."/>
            <person name="Lee D.-W."/>
        </authorList>
    </citation>
    <scope>NUCLEOTIDE SEQUENCE [LARGE SCALE GENOMIC DNA]</scope>
    <source>
        <strain evidence="9 10">DSM 20249</strain>
    </source>
</reference>
<protein>
    <submittedName>
        <fullName evidence="9">Competence protein ComG</fullName>
    </submittedName>
</protein>
<organism evidence="9 10">
    <name type="scientific">Companilactobacillus alimentarius DSM 20249</name>
    <dbReference type="NCBI Taxonomy" id="1423720"/>
    <lineage>
        <taxon>Bacteria</taxon>
        <taxon>Bacillati</taxon>
        <taxon>Bacillota</taxon>
        <taxon>Bacilli</taxon>
        <taxon>Lactobacillales</taxon>
        <taxon>Lactobacillaceae</taxon>
        <taxon>Companilactobacillus</taxon>
    </lineage>
</organism>
<feature type="transmembrane region" description="Helical" evidence="7">
    <location>
        <begin position="187"/>
        <end position="209"/>
    </location>
</feature>
<evidence type="ECO:0000256" key="7">
    <source>
        <dbReference type="SAM" id="Phobius"/>
    </source>
</evidence>
<accession>A0A2K9HE06</accession>
<proteinExistence type="inferred from homology"/>
<feature type="domain" description="Type II secretion system protein GspF" evidence="8">
    <location>
        <begin position="209"/>
        <end position="327"/>
    </location>
</feature>
<dbReference type="GO" id="GO:0005886">
    <property type="term" value="C:plasma membrane"/>
    <property type="evidence" value="ECO:0007669"/>
    <property type="project" value="UniProtKB-SubCell"/>
</dbReference>
<evidence type="ECO:0000256" key="3">
    <source>
        <dbReference type="ARBA" id="ARBA00022475"/>
    </source>
</evidence>
<dbReference type="PANTHER" id="PTHR30012:SF0">
    <property type="entry name" value="TYPE II SECRETION SYSTEM PROTEIN F-RELATED"/>
    <property type="match status" value="1"/>
</dbReference>
<dbReference type="KEGG" id="lali:LA20249_00540"/>
<keyword evidence="10" id="KW-1185">Reference proteome</keyword>
<dbReference type="EMBL" id="CP018867">
    <property type="protein sequence ID" value="AUI70779.1"/>
    <property type="molecule type" value="Genomic_DNA"/>
</dbReference>
<dbReference type="RefSeq" id="WP_057737943.1">
    <property type="nucleotide sequence ID" value="NZ_AZDQ01000007.1"/>
</dbReference>
<name>A0A2K9HE06_9LACO</name>
<evidence type="ECO:0000313" key="10">
    <source>
        <dbReference type="Proteomes" id="UP000234653"/>
    </source>
</evidence>
<evidence type="ECO:0000256" key="1">
    <source>
        <dbReference type="ARBA" id="ARBA00004651"/>
    </source>
</evidence>
<dbReference type="STRING" id="1423720.FC67_GL000237"/>
<keyword evidence="4 7" id="KW-0812">Transmembrane</keyword>
<dbReference type="Pfam" id="PF00482">
    <property type="entry name" value="T2SSF"/>
    <property type="match status" value="2"/>
</dbReference>
<evidence type="ECO:0000256" key="2">
    <source>
        <dbReference type="ARBA" id="ARBA00005745"/>
    </source>
</evidence>
<dbReference type="OrthoDB" id="2324921at2"/>
<dbReference type="InterPro" id="IPR042094">
    <property type="entry name" value="T2SS_GspF_sf"/>
</dbReference>
<feature type="transmembrane region" description="Helical" evidence="7">
    <location>
        <begin position="152"/>
        <end position="175"/>
    </location>
</feature>
<sequence length="336" mass="37778">MKKLIKNIFPKKITNGKKSEHLLTISKLLKNGFSLSDAINCLRLLDDDQRIFFKIYQDLCQGKMISQALLHLDLPTVISNQLIIAQNHGKLAQALEQTGQLIQSQVKQKNKLKELLIYPCFILSFLIVMLVAMKVYIVPQLAISDSGKMIDLFLGAILGVILSVFVASLLFIAFLKRKDEYKRAIILVKLPIVGKIYLNFLQFLILQGWGMQLANGMNLFDICEVSKQFQVGSVQRHLAEKFTNDLVRGKSFVDLIKQEPLLPKQLLVIFQAGESGTALAQDLLVMSELKFDETQRGLKKMLGLIQPILFGVIAIVIVVTYLIVLLPTYGMMKGIS</sequence>
<keyword evidence="5 7" id="KW-1133">Transmembrane helix</keyword>
<dbReference type="PANTHER" id="PTHR30012">
    <property type="entry name" value="GENERAL SECRETION PATHWAY PROTEIN"/>
    <property type="match status" value="1"/>
</dbReference>